<dbReference type="InterPro" id="IPR036271">
    <property type="entry name" value="Tet_transcr_reg_TetR-rel_C_sf"/>
</dbReference>
<keyword evidence="3 5" id="KW-0238">DNA-binding</keyword>
<evidence type="ECO:0000256" key="3">
    <source>
        <dbReference type="ARBA" id="ARBA00023125"/>
    </source>
</evidence>
<dbReference type="Proteomes" id="UP000309992">
    <property type="component" value="Unassembled WGS sequence"/>
</dbReference>
<accession>A0ABY2RVZ8</accession>
<reference evidence="7 8" key="1">
    <citation type="journal article" date="2015" name="Antonie Van Leeuwenhoek">
        <title>Prauserella endophytica sp. nov., an endophytic actinobacterium isolated from Tamarix taklamakanensis.</title>
        <authorList>
            <person name="Liu J.M."/>
            <person name="Habden X."/>
            <person name="Guo L."/>
            <person name="Tuo L."/>
            <person name="Jiang Z.K."/>
            <person name="Liu S.W."/>
            <person name="Liu X.F."/>
            <person name="Chen L."/>
            <person name="Li R.F."/>
            <person name="Zhang Y.Q."/>
            <person name="Sun C.H."/>
        </authorList>
    </citation>
    <scope>NUCLEOTIDE SEQUENCE [LARGE SCALE GENOMIC DNA]</scope>
    <source>
        <strain evidence="7 8">CGMCC 4.7182</strain>
    </source>
</reference>
<keyword evidence="4" id="KW-0804">Transcription</keyword>
<dbReference type="PROSITE" id="PS50977">
    <property type="entry name" value="HTH_TETR_2"/>
    <property type="match status" value="1"/>
</dbReference>
<dbReference type="InterPro" id="IPR039538">
    <property type="entry name" value="BetI_C"/>
</dbReference>
<dbReference type="SUPFAM" id="SSF48498">
    <property type="entry name" value="Tetracyclin repressor-like, C-terminal domain"/>
    <property type="match status" value="1"/>
</dbReference>
<comment type="caution">
    <text evidence="7">The sequence shown here is derived from an EMBL/GenBank/DDBJ whole genome shotgun (WGS) entry which is preliminary data.</text>
</comment>
<dbReference type="Pfam" id="PF13977">
    <property type="entry name" value="TetR_C_6"/>
    <property type="match status" value="1"/>
</dbReference>
<dbReference type="InterPro" id="IPR009057">
    <property type="entry name" value="Homeodomain-like_sf"/>
</dbReference>
<dbReference type="InterPro" id="IPR050109">
    <property type="entry name" value="HTH-type_TetR-like_transc_reg"/>
</dbReference>
<dbReference type="InterPro" id="IPR001647">
    <property type="entry name" value="HTH_TetR"/>
</dbReference>
<dbReference type="PANTHER" id="PTHR30055:SF234">
    <property type="entry name" value="HTH-TYPE TRANSCRIPTIONAL REGULATOR BETI"/>
    <property type="match status" value="1"/>
</dbReference>
<sequence length="255" mass="27831">MIPANATIPCRPLAVPVRSCAIVPPPMSMRSHRKSGTLAVSMRSHCYADGVPRKVDVEAQRAGIAAAVLRLAARSGLEAVSLREVAAEAGVSMGRVQHYFRTKEEMLLHGVRLAMRRMETRIADRLRRLPDEVGEEQVLRAAIDEVLGDHPETRQVIRASVAYYARAQENAEVFEVLFGDDAVLHDLAAHVVRTAQAEGRAPAGLDPEQEARVVWSLADSLGIKVAFGQTSSEQAMATMRYHLDRVLGCEAHPGV</sequence>
<evidence type="ECO:0000313" key="7">
    <source>
        <dbReference type="EMBL" id="TKG61998.1"/>
    </source>
</evidence>
<proteinExistence type="predicted"/>
<feature type="DNA-binding region" description="H-T-H motif" evidence="5">
    <location>
        <begin position="81"/>
        <end position="100"/>
    </location>
</feature>
<dbReference type="PRINTS" id="PR00455">
    <property type="entry name" value="HTHTETR"/>
</dbReference>
<dbReference type="Pfam" id="PF00440">
    <property type="entry name" value="TetR_N"/>
    <property type="match status" value="1"/>
</dbReference>
<gene>
    <name evidence="7" type="ORF">FCN18_32480</name>
</gene>
<evidence type="ECO:0000259" key="6">
    <source>
        <dbReference type="PROSITE" id="PS50977"/>
    </source>
</evidence>
<dbReference type="Gene3D" id="1.10.357.10">
    <property type="entry name" value="Tetracycline Repressor, domain 2"/>
    <property type="match status" value="1"/>
</dbReference>
<dbReference type="EMBL" id="SWMS01000028">
    <property type="protein sequence ID" value="TKG61998.1"/>
    <property type="molecule type" value="Genomic_DNA"/>
</dbReference>
<name>A0ABY2RVZ8_9PSEU</name>
<evidence type="ECO:0000256" key="4">
    <source>
        <dbReference type="ARBA" id="ARBA00023163"/>
    </source>
</evidence>
<keyword evidence="2" id="KW-0805">Transcription regulation</keyword>
<evidence type="ECO:0000313" key="8">
    <source>
        <dbReference type="Proteomes" id="UP000309992"/>
    </source>
</evidence>
<keyword evidence="1" id="KW-0678">Repressor</keyword>
<dbReference type="PANTHER" id="PTHR30055">
    <property type="entry name" value="HTH-TYPE TRANSCRIPTIONAL REGULATOR RUTR"/>
    <property type="match status" value="1"/>
</dbReference>
<keyword evidence="8" id="KW-1185">Reference proteome</keyword>
<feature type="domain" description="HTH tetR-type" evidence="6">
    <location>
        <begin position="58"/>
        <end position="118"/>
    </location>
</feature>
<evidence type="ECO:0000256" key="5">
    <source>
        <dbReference type="PROSITE-ProRule" id="PRU00335"/>
    </source>
</evidence>
<organism evidence="7 8">
    <name type="scientific">Prauserella endophytica</name>
    <dbReference type="NCBI Taxonomy" id="1592324"/>
    <lineage>
        <taxon>Bacteria</taxon>
        <taxon>Bacillati</taxon>
        <taxon>Actinomycetota</taxon>
        <taxon>Actinomycetes</taxon>
        <taxon>Pseudonocardiales</taxon>
        <taxon>Pseudonocardiaceae</taxon>
        <taxon>Prauserella</taxon>
        <taxon>Prauserella coralliicola group</taxon>
    </lineage>
</organism>
<dbReference type="SUPFAM" id="SSF46689">
    <property type="entry name" value="Homeodomain-like"/>
    <property type="match status" value="1"/>
</dbReference>
<evidence type="ECO:0000256" key="1">
    <source>
        <dbReference type="ARBA" id="ARBA00022491"/>
    </source>
</evidence>
<protein>
    <submittedName>
        <fullName evidence="7">TetR family transcriptional regulator</fullName>
    </submittedName>
</protein>
<evidence type="ECO:0000256" key="2">
    <source>
        <dbReference type="ARBA" id="ARBA00023015"/>
    </source>
</evidence>